<keyword evidence="3" id="KW-1185">Reference proteome</keyword>
<dbReference type="EMBL" id="JBBXJM010000002">
    <property type="protein sequence ID" value="KAL1411288.1"/>
    <property type="molecule type" value="Genomic_DNA"/>
</dbReference>
<proteinExistence type="predicted"/>
<organism evidence="2 3">
    <name type="scientific">Vanrija albida</name>
    <dbReference type="NCBI Taxonomy" id="181172"/>
    <lineage>
        <taxon>Eukaryota</taxon>
        <taxon>Fungi</taxon>
        <taxon>Dikarya</taxon>
        <taxon>Basidiomycota</taxon>
        <taxon>Agaricomycotina</taxon>
        <taxon>Tremellomycetes</taxon>
        <taxon>Trichosporonales</taxon>
        <taxon>Trichosporonaceae</taxon>
        <taxon>Vanrija</taxon>
    </lineage>
</organism>
<evidence type="ECO:0000313" key="2">
    <source>
        <dbReference type="EMBL" id="KAL1411288.1"/>
    </source>
</evidence>
<accession>A0ABR3QA86</accession>
<reference evidence="2 3" key="1">
    <citation type="submission" date="2023-08" db="EMBL/GenBank/DDBJ databases">
        <title>Annotated Genome Sequence of Vanrija albida AlHP1.</title>
        <authorList>
            <person name="Herzog R."/>
        </authorList>
    </citation>
    <scope>NUCLEOTIDE SEQUENCE [LARGE SCALE GENOMIC DNA]</scope>
    <source>
        <strain evidence="2 3">AlHP1</strain>
    </source>
</reference>
<protein>
    <submittedName>
        <fullName evidence="2">Uncharacterized protein</fullName>
    </submittedName>
</protein>
<comment type="caution">
    <text evidence="2">The sequence shown here is derived from an EMBL/GenBank/DDBJ whole genome shotgun (WGS) entry which is preliminary data.</text>
</comment>
<dbReference type="GeneID" id="95983282"/>
<evidence type="ECO:0000313" key="3">
    <source>
        <dbReference type="Proteomes" id="UP001565368"/>
    </source>
</evidence>
<feature type="compositionally biased region" description="Low complexity" evidence="1">
    <location>
        <begin position="59"/>
        <end position="69"/>
    </location>
</feature>
<dbReference type="RefSeq" id="XP_069211232.1">
    <property type="nucleotide sequence ID" value="XM_069350846.1"/>
</dbReference>
<gene>
    <name evidence="2" type="ORF">Q8F55_002239</name>
</gene>
<dbReference type="Proteomes" id="UP001565368">
    <property type="component" value="Unassembled WGS sequence"/>
</dbReference>
<evidence type="ECO:0000256" key="1">
    <source>
        <dbReference type="SAM" id="MobiDB-lite"/>
    </source>
</evidence>
<feature type="compositionally biased region" description="Basic residues" evidence="1">
    <location>
        <begin position="70"/>
        <end position="80"/>
    </location>
</feature>
<feature type="region of interest" description="Disordered" evidence="1">
    <location>
        <begin position="1"/>
        <end position="127"/>
    </location>
</feature>
<sequence>MILPRRSGVSVQRGFIVGTDDEDDGPPSKLARPSLSKRTIVVDDDYTSGSDDDDEPKPRGSTSSSSAAKGKGKAALRKPAGRSSSCSRKVVAKKPKKDESNESSDSEDTKFFQSQADSDDDDDDKSPAVRRVHLRSAFKTPLRDGDVFGDAAENISSRFAPFFKHIIHRASRHEPGNPHPAFPSVDELVRHLPDAAQSPLFVVYLKLGIPRTAELRKELPVLIYVGSATSTKGHLTGGRARVASHLHEMERYPPGYYLVSFLTLYEDVFDLKNVSPDVIVHHRRMGLIAEARAMRACGTLVDIERDSLLDVDKATTPCNLVNPLALGKWDSLRKFKVKSSETELSVWEATRAILCITGGQLGWFEVVSAMRQALVGLTSLDTSFPRAHLAGIKVVEVPPS</sequence>
<feature type="compositionally biased region" description="Acidic residues" evidence="1">
    <location>
        <begin position="42"/>
        <end position="55"/>
    </location>
</feature>
<name>A0ABR3QA86_9TREE</name>